<accession>B6TS33</accession>
<reference evidence="2" key="1">
    <citation type="journal article" date="2009" name="Plant Mol. Biol.">
        <title>Insights into corn genes derived from large-scale cDNA sequencing.</title>
        <authorList>
            <person name="Alexandrov N.N."/>
            <person name="Brover V.V."/>
            <person name="Freidin S."/>
            <person name="Troukhan M.E."/>
            <person name="Tatarinova T.V."/>
            <person name="Zhang H."/>
            <person name="Swaller T.J."/>
            <person name="Lu Y.P."/>
            <person name="Bouck J."/>
            <person name="Flavell R.B."/>
            <person name="Feldmann K.A."/>
        </authorList>
    </citation>
    <scope>NUCLEOTIDE SEQUENCE</scope>
</reference>
<name>B6TS33_MAIZE</name>
<evidence type="ECO:0000313" key="2">
    <source>
        <dbReference type="EMBL" id="ACG39916.1"/>
    </source>
</evidence>
<sequence length="85" mass="9553">MRTSLGASWHPHVSSLGRSKEESRPVKLGLLVGAIHRLGFVCYRGRRSMLHNHWTLGKDSPEIAAAPSYQRRKEHHAPLISTEMA</sequence>
<feature type="region of interest" description="Disordered" evidence="1">
    <location>
        <begin position="1"/>
        <end position="23"/>
    </location>
</feature>
<protein>
    <submittedName>
        <fullName evidence="2">Uncharacterized protein</fullName>
    </submittedName>
</protein>
<evidence type="ECO:0000256" key="1">
    <source>
        <dbReference type="SAM" id="MobiDB-lite"/>
    </source>
</evidence>
<dbReference type="HOGENOM" id="CLU_2515958_0_0_1"/>
<organism evidence="2">
    <name type="scientific">Zea mays</name>
    <name type="common">Maize</name>
    <dbReference type="NCBI Taxonomy" id="4577"/>
    <lineage>
        <taxon>Eukaryota</taxon>
        <taxon>Viridiplantae</taxon>
        <taxon>Streptophyta</taxon>
        <taxon>Embryophyta</taxon>
        <taxon>Tracheophyta</taxon>
        <taxon>Spermatophyta</taxon>
        <taxon>Magnoliopsida</taxon>
        <taxon>Liliopsida</taxon>
        <taxon>Poales</taxon>
        <taxon>Poaceae</taxon>
        <taxon>PACMAD clade</taxon>
        <taxon>Panicoideae</taxon>
        <taxon>Andropogonodae</taxon>
        <taxon>Andropogoneae</taxon>
        <taxon>Tripsacinae</taxon>
        <taxon>Zea</taxon>
    </lineage>
</organism>
<dbReference type="AlphaFoldDB" id="B6TS33"/>
<dbReference type="EMBL" id="EU967798">
    <property type="protein sequence ID" value="ACG39916.1"/>
    <property type="molecule type" value="mRNA"/>
</dbReference>
<proteinExistence type="evidence at transcript level"/>